<comment type="caution">
    <text evidence="1">The sequence shown here is derived from an EMBL/GenBank/DDBJ whole genome shotgun (WGS) entry which is preliminary data.</text>
</comment>
<dbReference type="EMBL" id="JASGBP010000010">
    <property type="protein sequence ID" value="MDI9258238.1"/>
    <property type="molecule type" value="Genomic_DNA"/>
</dbReference>
<gene>
    <name evidence="1" type="ORF">QHT84_12510</name>
</gene>
<evidence type="ECO:0000313" key="2">
    <source>
        <dbReference type="Proteomes" id="UP001230035"/>
    </source>
</evidence>
<dbReference type="RefSeq" id="WP_283239902.1">
    <property type="nucleotide sequence ID" value="NZ_JASGBP010000010.1"/>
</dbReference>
<proteinExistence type="predicted"/>
<reference evidence="1 2" key="1">
    <citation type="submission" date="2023-05" db="EMBL/GenBank/DDBJ databases">
        <title>Flavobacterium sedimenti sp. nov., isolated from the sediment.</title>
        <authorList>
            <person name="Wu N."/>
        </authorList>
    </citation>
    <scope>NUCLEOTIDE SEQUENCE [LARGE SCALE GENOMIC DNA]</scope>
    <source>
        <strain evidence="1 2">YZ-48</strain>
    </source>
</reference>
<evidence type="ECO:0000313" key="1">
    <source>
        <dbReference type="EMBL" id="MDI9258238.1"/>
    </source>
</evidence>
<protein>
    <submittedName>
        <fullName evidence="1">Uncharacterized protein</fullName>
    </submittedName>
</protein>
<accession>A0ABT6XT11</accession>
<dbReference type="Proteomes" id="UP001230035">
    <property type="component" value="Unassembled WGS sequence"/>
</dbReference>
<keyword evidence="2" id="KW-1185">Reference proteome</keyword>
<name>A0ABT6XT11_9FLAO</name>
<sequence>MLRISNKDEKYYYQLKTSQRNVKGKIHFESDSPNNHYLILEGIPWDEYAGDINKELKDDEWSGDENDRDNPKDISAFIGKDTLYIQNTGNSMNYYTILGECGTKYIVLIKQR</sequence>
<organism evidence="1 2">
    <name type="scientific">Flavobacterium sedimenticola</name>
    <dbReference type="NCBI Taxonomy" id="3043286"/>
    <lineage>
        <taxon>Bacteria</taxon>
        <taxon>Pseudomonadati</taxon>
        <taxon>Bacteroidota</taxon>
        <taxon>Flavobacteriia</taxon>
        <taxon>Flavobacteriales</taxon>
        <taxon>Flavobacteriaceae</taxon>
        <taxon>Flavobacterium</taxon>
    </lineage>
</organism>